<sequence>MPLSREDARSLRAGDMVLLDGEITITAGLPTHHRILACAEAGRDPPIELRNGSLLHLGSYSQDTADGGLEVLYMNPTTSTRFNPIMPRLIRHFGLTAVGGKGGLDAACREAMAEVGCVYFSFLGGGAPLHSGAITAVRAVAWNDLVAHYRLVRLAVEGLGPVTVGIDAQGNSLFETLSEQAQDRMPEILAQLDRDRAAAVRPG</sequence>
<evidence type="ECO:0000256" key="2">
    <source>
        <dbReference type="ARBA" id="ARBA00023239"/>
    </source>
</evidence>
<dbReference type="SUPFAM" id="SSF117457">
    <property type="entry name" value="FumA C-terminal domain-like"/>
    <property type="match status" value="1"/>
</dbReference>
<dbReference type="PANTHER" id="PTHR43351">
    <property type="entry name" value="L(+)-TARTRATE DEHYDRATASE SUBUNIT BETA"/>
    <property type="match status" value="1"/>
</dbReference>
<dbReference type="Proteomes" id="UP000787635">
    <property type="component" value="Unassembled WGS sequence"/>
</dbReference>
<evidence type="ECO:0000313" key="5">
    <source>
        <dbReference type="Proteomes" id="UP000787635"/>
    </source>
</evidence>
<feature type="domain" description="Fe-S hydro-lyase tartrate dehydratase beta-type catalytic" evidence="3">
    <location>
        <begin position="4"/>
        <end position="176"/>
    </location>
</feature>
<dbReference type="PANTHER" id="PTHR43351:SF2">
    <property type="entry name" value="L(+)-TARTRATE DEHYDRATASE SUBUNIT BETA-RELATED"/>
    <property type="match status" value="1"/>
</dbReference>
<evidence type="ECO:0000313" key="4">
    <source>
        <dbReference type="EMBL" id="NKC30477.1"/>
    </source>
</evidence>
<accession>A0ABX1E3X8</accession>
<keyword evidence="5" id="KW-1185">Reference proteome</keyword>
<organism evidence="4 5">
    <name type="scientific">Falsiroseomonas selenitidurans</name>
    <dbReference type="NCBI Taxonomy" id="2716335"/>
    <lineage>
        <taxon>Bacteria</taxon>
        <taxon>Pseudomonadati</taxon>
        <taxon>Pseudomonadota</taxon>
        <taxon>Alphaproteobacteria</taxon>
        <taxon>Acetobacterales</taxon>
        <taxon>Roseomonadaceae</taxon>
        <taxon>Falsiroseomonas</taxon>
    </lineage>
</organism>
<comment type="caution">
    <text evidence="4">The sequence shown here is derived from an EMBL/GenBank/DDBJ whole genome shotgun (WGS) entry which is preliminary data.</text>
</comment>
<dbReference type="EMBL" id="JAAVNE010000007">
    <property type="protein sequence ID" value="NKC30477.1"/>
    <property type="molecule type" value="Genomic_DNA"/>
</dbReference>
<evidence type="ECO:0000256" key="1">
    <source>
        <dbReference type="ARBA" id="ARBA00008876"/>
    </source>
</evidence>
<name>A0ABX1E3X8_9PROT</name>
<keyword evidence="2" id="KW-0456">Lyase</keyword>
<reference evidence="4 5" key="1">
    <citation type="submission" date="2020-03" db="EMBL/GenBank/DDBJ databases">
        <title>Roseomonas selenitidurans sp. nov. isolated from urban soil.</title>
        <authorList>
            <person name="Liu H."/>
        </authorList>
    </citation>
    <scope>NUCLEOTIDE SEQUENCE [LARGE SCALE GENOMIC DNA]</scope>
    <source>
        <strain evidence="4 5">BU-1</strain>
    </source>
</reference>
<dbReference type="Pfam" id="PF05683">
    <property type="entry name" value="Fumerase_C"/>
    <property type="match status" value="1"/>
</dbReference>
<dbReference type="InterPro" id="IPR004647">
    <property type="entry name" value="Fe-S_hydro-lyase_TtdB-typ_cat"/>
</dbReference>
<protein>
    <submittedName>
        <fullName evidence="4">Fumarate hydratase</fullName>
    </submittedName>
</protein>
<gene>
    <name evidence="4" type="ORF">HEQ75_06355</name>
</gene>
<dbReference type="Gene3D" id="3.20.130.10">
    <property type="entry name" value="Fe-S hydro-lyase, tartrate dehydratase beta-type, catalytic domain"/>
    <property type="match status" value="1"/>
</dbReference>
<comment type="similarity">
    <text evidence="1">Belongs to the class-I fumarase family.</text>
</comment>
<proteinExistence type="inferred from homology"/>
<evidence type="ECO:0000259" key="3">
    <source>
        <dbReference type="Pfam" id="PF05683"/>
    </source>
</evidence>
<dbReference type="InterPro" id="IPR036660">
    <property type="entry name" value="Fe-S_hydroAse_TtdB_cat_sf"/>
</dbReference>